<evidence type="ECO:0000256" key="2">
    <source>
        <dbReference type="ARBA" id="ARBA00022989"/>
    </source>
</evidence>
<evidence type="ECO:0000256" key="1">
    <source>
        <dbReference type="ARBA" id="ARBA00022692"/>
    </source>
</evidence>
<dbReference type="InterPro" id="IPR036259">
    <property type="entry name" value="MFS_trans_sf"/>
</dbReference>
<keyword evidence="3 5" id="KW-0472">Membrane</keyword>
<dbReference type="AlphaFoldDB" id="A0A4R3VCM8"/>
<evidence type="ECO:0000313" key="8">
    <source>
        <dbReference type="Proteomes" id="UP000294692"/>
    </source>
</evidence>
<dbReference type="PROSITE" id="PS50850">
    <property type="entry name" value="MFS"/>
    <property type="match status" value="1"/>
</dbReference>
<dbReference type="InterPro" id="IPR020846">
    <property type="entry name" value="MFS_dom"/>
</dbReference>
<evidence type="ECO:0000256" key="5">
    <source>
        <dbReference type="SAM" id="Phobius"/>
    </source>
</evidence>
<dbReference type="RefSeq" id="WP_132473841.1">
    <property type="nucleotide sequence ID" value="NZ_JBHRVM010000001.1"/>
</dbReference>
<dbReference type="InterPro" id="IPR047200">
    <property type="entry name" value="MFS_YcaD-like"/>
</dbReference>
<reference evidence="7 8" key="1">
    <citation type="submission" date="2019-03" db="EMBL/GenBank/DDBJ databases">
        <title>Genomic Encyclopedia of Type Strains, Phase IV (KMG-IV): sequencing the most valuable type-strain genomes for metagenomic binning, comparative biology and taxonomic classification.</title>
        <authorList>
            <person name="Goeker M."/>
        </authorList>
    </citation>
    <scope>NUCLEOTIDE SEQUENCE [LARGE SCALE GENOMIC DNA]</scope>
    <source>
        <strain evidence="7 8">DSM 100048</strain>
    </source>
</reference>
<dbReference type="EMBL" id="SMBX01000002">
    <property type="protein sequence ID" value="TCV01368.1"/>
    <property type="molecule type" value="Genomic_DNA"/>
</dbReference>
<dbReference type="InterPro" id="IPR011701">
    <property type="entry name" value="MFS"/>
</dbReference>
<dbReference type="OrthoDB" id="9810614at2"/>
<feature type="domain" description="Major facilitator superfamily (MFS) profile" evidence="6">
    <location>
        <begin position="7"/>
        <end position="379"/>
    </location>
</feature>
<dbReference type="SUPFAM" id="SSF103473">
    <property type="entry name" value="MFS general substrate transporter"/>
    <property type="match status" value="1"/>
</dbReference>
<evidence type="ECO:0000313" key="7">
    <source>
        <dbReference type="EMBL" id="TCV01368.1"/>
    </source>
</evidence>
<accession>A0A4R3VCM8</accession>
<feature type="transmembrane region" description="Helical" evidence="5">
    <location>
        <begin position="71"/>
        <end position="91"/>
    </location>
</feature>
<dbReference type="Proteomes" id="UP000294692">
    <property type="component" value="Unassembled WGS sequence"/>
</dbReference>
<evidence type="ECO:0000256" key="4">
    <source>
        <dbReference type="SAM" id="MobiDB-lite"/>
    </source>
</evidence>
<dbReference type="GO" id="GO:0022857">
    <property type="term" value="F:transmembrane transporter activity"/>
    <property type="evidence" value="ECO:0007669"/>
    <property type="project" value="InterPro"/>
</dbReference>
<dbReference type="Pfam" id="PF07690">
    <property type="entry name" value="MFS_1"/>
    <property type="match status" value="1"/>
</dbReference>
<feature type="transmembrane region" description="Helical" evidence="5">
    <location>
        <begin position="268"/>
        <end position="284"/>
    </location>
</feature>
<feature type="transmembrane region" description="Helical" evidence="5">
    <location>
        <begin position="290"/>
        <end position="313"/>
    </location>
</feature>
<feature type="transmembrane region" description="Helical" evidence="5">
    <location>
        <begin position="41"/>
        <end position="59"/>
    </location>
</feature>
<feature type="region of interest" description="Disordered" evidence="4">
    <location>
        <begin position="413"/>
        <end position="470"/>
    </location>
</feature>
<feature type="transmembrane region" description="Helical" evidence="5">
    <location>
        <begin position="354"/>
        <end position="371"/>
    </location>
</feature>
<evidence type="ECO:0000259" key="6">
    <source>
        <dbReference type="PROSITE" id="PS50850"/>
    </source>
</evidence>
<comment type="caution">
    <text evidence="7">The sequence shown here is derived from an EMBL/GenBank/DDBJ whole genome shotgun (WGS) entry which is preliminary data.</text>
</comment>
<keyword evidence="2 5" id="KW-1133">Transmembrane helix</keyword>
<dbReference type="CDD" id="cd17477">
    <property type="entry name" value="MFS_YcaD_like"/>
    <property type="match status" value="1"/>
</dbReference>
<dbReference type="Gene3D" id="1.20.1250.20">
    <property type="entry name" value="MFS general substrate transporter like domains"/>
    <property type="match status" value="2"/>
</dbReference>
<feature type="transmembrane region" description="Helical" evidence="5">
    <location>
        <begin position="131"/>
        <end position="154"/>
    </location>
</feature>
<keyword evidence="1 5" id="KW-0812">Transmembrane</keyword>
<protein>
    <submittedName>
        <fullName evidence="7">Putative MFS family arabinose efflux permease</fullName>
    </submittedName>
</protein>
<feature type="transmembrane region" description="Helical" evidence="5">
    <location>
        <begin position="97"/>
        <end position="119"/>
    </location>
</feature>
<feature type="transmembrane region" description="Helical" evidence="5">
    <location>
        <begin position="200"/>
        <end position="225"/>
    </location>
</feature>
<dbReference type="PANTHER" id="PTHR23521">
    <property type="entry name" value="TRANSPORTER MFS SUPERFAMILY"/>
    <property type="match status" value="1"/>
</dbReference>
<evidence type="ECO:0000256" key="3">
    <source>
        <dbReference type="ARBA" id="ARBA00023136"/>
    </source>
</evidence>
<organism evidence="7 8">
    <name type="scientific">Paracandidimonas soli</name>
    <dbReference type="NCBI Taxonomy" id="1917182"/>
    <lineage>
        <taxon>Bacteria</taxon>
        <taxon>Pseudomonadati</taxon>
        <taxon>Pseudomonadota</taxon>
        <taxon>Betaproteobacteria</taxon>
        <taxon>Burkholderiales</taxon>
        <taxon>Alcaligenaceae</taxon>
        <taxon>Paracandidimonas</taxon>
    </lineage>
</organism>
<feature type="transmembrane region" description="Helical" evidence="5">
    <location>
        <begin position="325"/>
        <end position="348"/>
    </location>
</feature>
<gene>
    <name evidence="7" type="ORF">EV686_10277</name>
</gene>
<proteinExistence type="predicted"/>
<dbReference type="GO" id="GO:0005886">
    <property type="term" value="C:plasma membrane"/>
    <property type="evidence" value="ECO:0007669"/>
    <property type="project" value="TreeGrafter"/>
</dbReference>
<feature type="transmembrane region" description="Helical" evidence="5">
    <location>
        <begin position="160"/>
        <end position="179"/>
    </location>
</feature>
<name>A0A4R3VCM8_9BURK</name>
<feature type="transmembrane region" description="Helical" evidence="5">
    <location>
        <begin position="237"/>
        <end position="256"/>
    </location>
</feature>
<feature type="compositionally biased region" description="Low complexity" evidence="4">
    <location>
        <begin position="448"/>
        <end position="464"/>
    </location>
</feature>
<dbReference type="PANTHER" id="PTHR23521:SF3">
    <property type="entry name" value="MFS TRANSPORTER"/>
    <property type="match status" value="1"/>
</dbReference>
<keyword evidence="8" id="KW-1185">Reference proteome</keyword>
<sequence>MIRMILAFFSLYLATLLLLVGSGLFNTYVGVYLTSLSVSEIWVGALMAVYYLGLVLGARTGHKLIIKVGHIRAYAASAAVVTVTVLLQVLISELWVWLLFRFVAGMAMVTMLMVLESWLNEQTENHQRGKVFAFYMVFSGLGTVLGQLTLPLFGQMEYEPLVFVGICSALCLIPIALTGRLHPALQVPAPLNVRYYLNRVPVSLTVLFIAGMITGAFYGLAPVFIVRQEVSSEQVALFLASAVAAGLVSQWPMGWLADRVNRADMIRINAVILTLLAIPLWGWWSAPFWALIALACMLGVLQFTLYPLGAAFANDNVDPDRRVGLSAILLMVYGLGACIGPLLAGMLMQQFNPNALYIFTSLCAGVLAVFVRTQHISGDHLSQDAPTSFVPMPDTLQSSPIASVLDPRVDMEHDVSHEPVPEELLAPDGDAGSQEPEEHPPAGEGEDPSAGNQQQDGADGQGDAQRVHPG</sequence>